<keyword evidence="2" id="KW-1185">Reference proteome</keyword>
<accession>A0ABQ1WEE6</accession>
<dbReference type="Proteomes" id="UP000634043">
    <property type="component" value="Unassembled WGS sequence"/>
</dbReference>
<comment type="caution">
    <text evidence="1">The sequence shown here is derived from an EMBL/GenBank/DDBJ whole genome shotgun (WGS) entry which is preliminary data.</text>
</comment>
<name>A0ABQ1WEE6_9BACT</name>
<dbReference type="RefSeq" id="WP_188502662.1">
    <property type="nucleotide sequence ID" value="NZ_BMFP01000007.1"/>
</dbReference>
<gene>
    <name evidence="1" type="ORF">GCM10011323_33180</name>
</gene>
<organism evidence="1 2">
    <name type="scientific">Pontibacter amylolyticus</name>
    <dbReference type="NCBI Taxonomy" id="1424080"/>
    <lineage>
        <taxon>Bacteria</taxon>
        <taxon>Pseudomonadati</taxon>
        <taxon>Bacteroidota</taxon>
        <taxon>Cytophagia</taxon>
        <taxon>Cytophagales</taxon>
        <taxon>Hymenobacteraceae</taxon>
        <taxon>Pontibacter</taxon>
    </lineage>
</organism>
<dbReference type="EMBL" id="BMFP01000007">
    <property type="protein sequence ID" value="GGG26998.1"/>
    <property type="molecule type" value="Genomic_DNA"/>
</dbReference>
<proteinExistence type="predicted"/>
<dbReference type="SUPFAM" id="SSF53448">
    <property type="entry name" value="Nucleotide-diphospho-sugar transferases"/>
    <property type="match status" value="1"/>
</dbReference>
<evidence type="ECO:0000313" key="2">
    <source>
        <dbReference type="Proteomes" id="UP000634043"/>
    </source>
</evidence>
<dbReference type="Gene3D" id="3.90.550.10">
    <property type="entry name" value="Spore Coat Polysaccharide Biosynthesis Protein SpsA, Chain A"/>
    <property type="match status" value="1"/>
</dbReference>
<reference evidence="2" key="1">
    <citation type="journal article" date="2019" name="Int. J. Syst. Evol. Microbiol.">
        <title>The Global Catalogue of Microorganisms (GCM) 10K type strain sequencing project: providing services to taxonomists for standard genome sequencing and annotation.</title>
        <authorList>
            <consortium name="The Broad Institute Genomics Platform"/>
            <consortium name="The Broad Institute Genome Sequencing Center for Infectious Disease"/>
            <person name="Wu L."/>
            <person name="Ma J."/>
        </authorList>
    </citation>
    <scope>NUCLEOTIDE SEQUENCE [LARGE SCALE GENOMIC DNA]</scope>
    <source>
        <strain evidence="2">CGMCC 1.12749</strain>
    </source>
</reference>
<dbReference type="InterPro" id="IPR029044">
    <property type="entry name" value="Nucleotide-diphossugar_trans"/>
</dbReference>
<protein>
    <submittedName>
        <fullName evidence="1">Hemolytic protein HlpA</fullName>
    </submittedName>
</protein>
<sequence>MCTSPILFLIFNRPDNTARVFNAIRKARPTKLYVAADGPRPGNASDADLCARTRDEIKVDWDCELHLLFRDENLGCKNAVSSAIDWFFKQEPEGIVLEDDCLPNSSFFRFCDEMLKRYRHDERVMMVSGDNFQPKELRPAHSYYFSTYANIWGWASWRRAWVHYDVNIKLWPTVKEKKIHRMFSESELMPEFWEMILQDIYDGKLNTWDYQWNFACKINHGLSIVPKYNLISNIGVGAASTHTDESMESFSELETQELEFPLTHPQFMYPDKDADKRLVKLHYHHLKKLRYRHILKKKLPNNVLRLLTKLKQKS</sequence>
<evidence type="ECO:0000313" key="1">
    <source>
        <dbReference type="EMBL" id="GGG26998.1"/>
    </source>
</evidence>